<name>A0ABW1TWK6_9BURK</name>
<proteinExistence type="predicted"/>
<dbReference type="RefSeq" id="WP_371435573.1">
    <property type="nucleotide sequence ID" value="NZ_JBHSRS010000054.1"/>
</dbReference>
<dbReference type="PROSITE" id="PS51257">
    <property type="entry name" value="PROKAR_LIPOPROTEIN"/>
    <property type="match status" value="1"/>
</dbReference>
<dbReference type="Proteomes" id="UP001596270">
    <property type="component" value="Unassembled WGS sequence"/>
</dbReference>
<gene>
    <name evidence="1" type="ORF">ACFQND_12395</name>
</gene>
<accession>A0ABW1TWK6</accession>
<evidence type="ECO:0008006" key="3">
    <source>
        <dbReference type="Google" id="ProtNLM"/>
    </source>
</evidence>
<protein>
    <recommendedName>
        <fullName evidence="3">Lipoprotein</fullName>
    </recommendedName>
</protein>
<organism evidence="1 2">
    <name type="scientific">Polaromonas aquatica</name>
    <dbReference type="NCBI Taxonomy" id="332657"/>
    <lineage>
        <taxon>Bacteria</taxon>
        <taxon>Pseudomonadati</taxon>
        <taxon>Pseudomonadota</taxon>
        <taxon>Betaproteobacteria</taxon>
        <taxon>Burkholderiales</taxon>
        <taxon>Comamonadaceae</taxon>
        <taxon>Polaromonas</taxon>
    </lineage>
</organism>
<sequence length="145" mass="16099">MTNKTISQRSCRLLLAMALLILAGCQTIYESKYEWDAGWRPGTVLSVGSADHVLQTPFRDCRPALSPEERTALKFAVVSYSFLNRPKKAVVPISPGSTWTAGSLVYINVTNCRTVLEPRQAQSKQQGEFLAERAGRVIVVTDIQR</sequence>
<keyword evidence="2" id="KW-1185">Reference proteome</keyword>
<comment type="caution">
    <text evidence="1">The sequence shown here is derived from an EMBL/GenBank/DDBJ whole genome shotgun (WGS) entry which is preliminary data.</text>
</comment>
<evidence type="ECO:0000313" key="1">
    <source>
        <dbReference type="EMBL" id="MFC6282031.1"/>
    </source>
</evidence>
<reference evidence="2" key="1">
    <citation type="journal article" date="2019" name="Int. J. Syst. Evol. Microbiol.">
        <title>The Global Catalogue of Microorganisms (GCM) 10K type strain sequencing project: providing services to taxonomists for standard genome sequencing and annotation.</title>
        <authorList>
            <consortium name="The Broad Institute Genomics Platform"/>
            <consortium name="The Broad Institute Genome Sequencing Center for Infectious Disease"/>
            <person name="Wu L."/>
            <person name="Ma J."/>
        </authorList>
    </citation>
    <scope>NUCLEOTIDE SEQUENCE [LARGE SCALE GENOMIC DNA]</scope>
    <source>
        <strain evidence="2">CCUG 39402</strain>
    </source>
</reference>
<dbReference type="EMBL" id="JBHSRS010000054">
    <property type="protein sequence ID" value="MFC6282031.1"/>
    <property type="molecule type" value="Genomic_DNA"/>
</dbReference>
<evidence type="ECO:0000313" key="2">
    <source>
        <dbReference type="Proteomes" id="UP001596270"/>
    </source>
</evidence>